<dbReference type="PANTHER" id="PTHR43762">
    <property type="entry name" value="L-GULONOLACTONE OXIDASE"/>
    <property type="match status" value="1"/>
</dbReference>
<evidence type="ECO:0000256" key="1">
    <source>
        <dbReference type="ARBA" id="ARBA00022630"/>
    </source>
</evidence>
<dbReference type="Pfam" id="PF01565">
    <property type="entry name" value="FAD_binding_4"/>
    <property type="match status" value="1"/>
</dbReference>
<dbReference type="GO" id="GO:0080049">
    <property type="term" value="F:L-gulono-1,4-lactone dehydrogenase activity"/>
    <property type="evidence" value="ECO:0007669"/>
    <property type="project" value="TreeGrafter"/>
</dbReference>
<comment type="caution">
    <text evidence="5">The sequence shown here is derived from an EMBL/GenBank/DDBJ whole genome shotgun (WGS) entry which is preliminary data.</text>
</comment>
<dbReference type="SUPFAM" id="SSF56176">
    <property type="entry name" value="FAD-binding/transporter-associated domain-like"/>
    <property type="match status" value="1"/>
</dbReference>
<evidence type="ECO:0000259" key="4">
    <source>
        <dbReference type="PROSITE" id="PS51387"/>
    </source>
</evidence>
<reference evidence="5 6" key="1">
    <citation type="submission" date="2017-07" db="EMBL/GenBank/DDBJ databases">
        <title>Draft sequence of Rhodococcus enclensis 23b-28.</title>
        <authorList>
            <person name="Besaury L."/>
            <person name="Sancelme M."/>
            <person name="Amato P."/>
            <person name="Lallement A."/>
            <person name="Delort A.-M."/>
        </authorList>
    </citation>
    <scope>NUCLEOTIDE SEQUENCE [LARGE SCALE GENOMIC DNA]</scope>
    <source>
        <strain evidence="5 6">23b-28</strain>
    </source>
</reference>
<feature type="domain" description="FAD-binding PCMH-type" evidence="4">
    <location>
        <begin position="75"/>
        <end position="266"/>
    </location>
</feature>
<dbReference type="InterPro" id="IPR016167">
    <property type="entry name" value="FAD-bd_PCMH_sub1"/>
</dbReference>
<keyword evidence="1" id="KW-0285">Flavoprotein</keyword>
<keyword evidence="3" id="KW-0560">Oxidoreductase</keyword>
<evidence type="ECO:0000256" key="3">
    <source>
        <dbReference type="ARBA" id="ARBA00023002"/>
    </source>
</evidence>
<name>A0A2A5JHX9_RHOSG</name>
<dbReference type="GO" id="GO:0016899">
    <property type="term" value="F:oxidoreductase activity, acting on the CH-OH group of donors, oxygen as acceptor"/>
    <property type="evidence" value="ECO:0007669"/>
    <property type="project" value="InterPro"/>
</dbReference>
<evidence type="ECO:0000256" key="2">
    <source>
        <dbReference type="ARBA" id="ARBA00022827"/>
    </source>
</evidence>
<dbReference type="Gene3D" id="1.10.45.10">
    <property type="entry name" value="Vanillyl-alcohol Oxidase, Chain A, domain 4"/>
    <property type="match status" value="1"/>
</dbReference>
<dbReference type="EMBL" id="NOVD01000001">
    <property type="protein sequence ID" value="PCK28887.1"/>
    <property type="molecule type" value="Genomic_DNA"/>
</dbReference>
<dbReference type="AlphaFoldDB" id="A0A2A5JHX9"/>
<sequence>MVHQAERMAEHSSSEDGVSRRGFLAASAGAAALAGISWAPAGAVPWGSASTIAPPPGFPSDIPLSQQAYANWSREIMLDSVWTATARHSDDVVTLANWAFDNGYTVRAKGTMHGWSPLTVVPGAPSDRVLLVDTMANLNSVVVQHGTPATVTAGAGASIEAILTALEREGLGWANSPAIGELSIAGALAIGAHGATYPAVGETITPGQSYGSLSNLITEITVVAWDEGINRYALKTFHRSDVESTAFLTHLGRTFVTSVTLQAGENYRLRCQSFTDIPWQELFAAPGSPGRTYESFVEKSGRVEAIWFPFTQTPWLKVWTPTPVKPPESREVSGPYNYFFSDAIPEEVTTPLGMVAQGLQAATPLFGASQFGAVAAGLVLTDTDDLWGWSKDVLFYLRHTTLRVVAGGGAVITKRSNIGRVVHEMTSWLNERMTHYASLGQYPVNMPFEVRLCGVDDDGEVLVDSAGAPDLSAVRPRADRQDWDTAIWMNVVSIPGTAGLPAFLREMERWMVANYSGDYATFRPEWSKGWAFTDQAAYQDDEFLTSTVPATFRAGGDGNWDFALATLDEHDPHRVFSNTFLDRVLPPS</sequence>
<dbReference type="SUPFAM" id="SSF55103">
    <property type="entry name" value="FAD-linked oxidases, C-terminal domain"/>
    <property type="match status" value="1"/>
</dbReference>
<protein>
    <submittedName>
        <fullName evidence="5">FAD-linked oxidase</fullName>
    </submittedName>
</protein>
<dbReference type="InterPro" id="IPR006094">
    <property type="entry name" value="Oxid_FAD_bind_N"/>
</dbReference>
<dbReference type="PROSITE" id="PS51318">
    <property type="entry name" value="TAT"/>
    <property type="match status" value="1"/>
</dbReference>
<dbReference type="Proteomes" id="UP000230886">
    <property type="component" value="Unassembled WGS sequence"/>
</dbReference>
<dbReference type="PANTHER" id="PTHR43762:SF1">
    <property type="entry name" value="D-ARABINONO-1,4-LACTONE OXIDASE"/>
    <property type="match status" value="1"/>
</dbReference>
<keyword evidence="2" id="KW-0274">FAD</keyword>
<dbReference type="InterPro" id="IPR006311">
    <property type="entry name" value="TAT_signal"/>
</dbReference>
<dbReference type="InterPro" id="IPR016166">
    <property type="entry name" value="FAD-bd_PCMH"/>
</dbReference>
<dbReference type="InterPro" id="IPR016171">
    <property type="entry name" value="Vanillyl_alc_oxidase_C-sub2"/>
</dbReference>
<dbReference type="InterPro" id="IPR016164">
    <property type="entry name" value="FAD-linked_Oxase-like_C"/>
</dbReference>
<dbReference type="InterPro" id="IPR019546">
    <property type="entry name" value="TAT_signal_bac_arc"/>
</dbReference>
<evidence type="ECO:0000313" key="6">
    <source>
        <dbReference type="Proteomes" id="UP000230886"/>
    </source>
</evidence>
<dbReference type="InterPro" id="IPR016169">
    <property type="entry name" value="FAD-bd_PCMH_sub2"/>
</dbReference>
<proteinExistence type="predicted"/>
<dbReference type="PROSITE" id="PS51387">
    <property type="entry name" value="FAD_PCMH"/>
    <property type="match status" value="1"/>
</dbReference>
<organism evidence="5 6">
    <name type="scientific">Rhodococcus qingshengii</name>
    <dbReference type="NCBI Taxonomy" id="334542"/>
    <lineage>
        <taxon>Bacteria</taxon>
        <taxon>Bacillati</taxon>
        <taxon>Actinomycetota</taxon>
        <taxon>Actinomycetes</taxon>
        <taxon>Mycobacteriales</taxon>
        <taxon>Nocardiaceae</taxon>
        <taxon>Rhodococcus</taxon>
        <taxon>Rhodococcus erythropolis group</taxon>
    </lineage>
</organism>
<dbReference type="Gene3D" id="3.40.462.10">
    <property type="entry name" value="FAD-linked oxidases, C-terminal domain"/>
    <property type="match status" value="1"/>
</dbReference>
<dbReference type="InterPro" id="IPR016170">
    <property type="entry name" value="Cytok_DH_C_sf"/>
</dbReference>
<dbReference type="InterPro" id="IPR015213">
    <property type="entry name" value="Cholesterol_OX_subst-bd"/>
</dbReference>
<evidence type="ECO:0000313" key="5">
    <source>
        <dbReference type="EMBL" id="PCK28887.1"/>
    </source>
</evidence>
<gene>
    <name evidence="5" type="ORF">CHR55_00335</name>
</gene>
<dbReference type="InterPro" id="IPR010031">
    <property type="entry name" value="FAD_lactone_oxidase-like"/>
</dbReference>
<dbReference type="GO" id="GO:0071949">
    <property type="term" value="F:FAD binding"/>
    <property type="evidence" value="ECO:0007669"/>
    <property type="project" value="InterPro"/>
</dbReference>
<dbReference type="Pfam" id="PF09129">
    <property type="entry name" value="Chol_subst-bind"/>
    <property type="match status" value="1"/>
</dbReference>
<dbReference type="NCBIfam" id="TIGR01409">
    <property type="entry name" value="TAT_signal_seq"/>
    <property type="match status" value="1"/>
</dbReference>
<dbReference type="InterPro" id="IPR036318">
    <property type="entry name" value="FAD-bd_PCMH-like_sf"/>
</dbReference>
<dbReference type="Gene3D" id="3.30.43.10">
    <property type="entry name" value="Uridine Diphospho-n-acetylenolpyruvylglucosamine Reductase, domain 2"/>
    <property type="match status" value="1"/>
</dbReference>
<dbReference type="Gene3D" id="3.30.465.10">
    <property type="match status" value="1"/>
</dbReference>
<accession>A0A2A5JHX9</accession>